<evidence type="ECO:0000256" key="1">
    <source>
        <dbReference type="SAM" id="Phobius"/>
    </source>
</evidence>
<keyword evidence="1" id="KW-0812">Transmembrane</keyword>
<dbReference type="Proteomes" id="UP001319080">
    <property type="component" value="Unassembled WGS sequence"/>
</dbReference>
<dbReference type="NCBIfam" id="TIGR02532">
    <property type="entry name" value="IV_pilin_GFxxxE"/>
    <property type="match status" value="1"/>
</dbReference>
<dbReference type="InterPro" id="IPR045584">
    <property type="entry name" value="Pilin-like"/>
</dbReference>
<feature type="transmembrane region" description="Helical" evidence="1">
    <location>
        <begin position="12"/>
        <end position="35"/>
    </location>
</feature>
<dbReference type="RefSeq" id="WP_254086112.1">
    <property type="nucleotide sequence ID" value="NZ_JAHESE010000023.1"/>
</dbReference>
<keyword evidence="1" id="KW-0472">Membrane</keyword>
<dbReference type="Pfam" id="PF07963">
    <property type="entry name" value="N_methyl"/>
    <property type="match status" value="1"/>
</dbReference>
<evidence type="ECO:0000313" key="2">
    <source>
        <dbReference type="EMBL" id="MBT1710540.1"/>
    </source>
</evidence>
<dbReference type="EMBL" id="JAHESE010000023">
    <property type="protein sequence ID" value="MBT1710540.1"/>
    <property type="molecule type" value="Genomic_DNA"/>
</dbReference>
<reference evidence="2 3" key="1">
    <citation type="submission" date="2021-05" db="EMBL/GenBank/DDBJ databases">
        <title>A Polyphasic approach of four new species of the genus Ohtaekwangia: Ohtaekwangia histidinii sp. nov., Ohtaekwangia cretensis sp. nov., Ohtaekwangia indiensis sp. nov., Ohtaekwangia reichenbachii sp. nov. from diverse environment.</title>
        <authorList>
            <person name="Octaviana S."/>
        </authorList>
    </citation>
    <scope>NUCLEOTIDE SEQUENCE [LARGE SCALE GENOMIC DNA]</scope>
    <source>
        <strain evidence="2 3">PWU5</strain>
    </source>
</reference>
<evidence type="ECO:0000313" key="3">
    <source>
        <dbReference type="Proteomes" id="UP001319080"/>
    </source>
</evidence>
<sequence>MRRLRHAELPSFSLVEMLVVLVISGILLGSLYFAYYTVTAYQLALTRKLSHLEDVHGLYFSLKRDVDRSESVQSTATREVRCQLTGQTVQYTFTADYCLRRQTTRIDTFHCKALTPVISWQGKVLEPADSMQTLDALQVTLTDFDPPLTMQVHKLYDAASLIKLTQPDTLRERN</sequence>
<dbReference type="SUPFAM" id="SSF54523">
    <property type="entry name" value="Pili subunits"/>
    <property type="match status" value="1"/>
</dbReference>
<dbReference type="InterPro" id="IPR012902">
    <property type="entry name" value="N_methyl_site"/>
</dbReference>
<dbReference type="AlphaFoldDB" id="A0AAP2DZP7"/>
<keyword evidence="3" id="KW-1185">Reference proteome</keyword>
<name>A0AAP2DZP7_9BACT</name>
<protein>
    <submittedName>
        <fullName evidence="2">Prepilin-type N-terminal cleavage/methylation domain-containing protein</fullName>
    </submittedName>
</protein>
<accession>A0AAP2DZP7</accession>
<proteinExistence type="predicted"/>
<keyword evidence="1" id="KW-1133">Transmembrane helix</keyword>
<organism evidence="2 3">
    <name type="scientific">Dawidia cretensis</name>
    <dbReference type="NCBI Taxonomy" id="2782350"/>
    <lineage>
        <taxon>Bacteria</taxon>
        <taxon>Pseudomonadati</taxon>
        <taxon>Bacteroidota</taxon>
        <taxon>Cytophagia</taxon>
        <taxon>Cytophagales</taxon>
        <taxon>Chryseotaleaceae</taxon>
        <taxon>Dawidia</taxon>
    </lineage>
</organism>
<comment type="caution">
    <text evidence="2">The sequence shown here is derived from an EMBL/GenBank/DDBJ whole genome shotgun (WGS) entry which is preliminary data.</text>
</comment>
<gene>
    <name evidence="2" type="ORF">KK062_20010</name>
</gene>